<evidence type="ECO:0000313" key="2">
    <source>
        <dbReference type="Proteomes" id="UP000503297"/>
    </source>
</evidence>
<dbReference type="KEGG" id="bwa:HLV38_04485"/>
<dbReference type="GO" id="GO:0003676">
    <property type="term" value="F:nucleic acid binding"/>
    <property type="evidence" value="ECO:0007669"/>
    <property type="project" value="InterPro"/>
</dbReference>
<gene>
    <name evidence="1" type="ORF">HLV38_04485</name>
</gene>
<dbReference type="EMBL" id="CP053716">
    <property type="protein sequence ID" value="QKF07459.1"/>
    <property type="molecule type" value="Genomic_DNA"/>
</dbReference>
<proteinExistence type="predicted"/>
<reference evidence="2" key="1">
    <citation type="submission" date="2020-05" db="EMBL/GenBank/DDBJ databases">
        <title>Novel species in genus Nocardioides.</title>
        <authorList>
            <person name="Zhang G."/>
        </authorList>
    </citation>
    <scope>NUCLEOTIDE SEQUENCE [LARGE SCALE GENOMIC DNA]</scope>
    <source>
        <strain evidence="2">zg-1050</strain>
    </source>
</reference>
<evidence type="ECO:0000313" key="1">
    <source>
        <dbReference type="EMBL" id="QKF07459.1"/>
    </source>
</evidence>
<keyword evidence="1" id="KW-0378">Hydrolase</keyword>
<dbReference type="SUPFAM" id="SSF53098">
    <property type="entry name" value="Ribonuclease H-like"/>
    <property type="match status" value="1"/>
</dbReference>
<organism evidence="1 2">
    <name type="scientific">Berryella wangjianweii</name>
    <dbReference type="NCBI Taxonomy" id="2734634"/>
    <lineage>
        <taxon>Bacteria</taxon>
        <taxon>Bacillati</taxon>
        <taxon>Actinomycetota</taxon>
        <taxon>Coriobacteriia</taxon>
        <taxon>Eggerthellales</taxon>
        <taxon>Eggerthellaceae</taxon>
        <taxon>Berryella</taxon>
    </lineage>
</organism>
<keyword evidence="1" id="KW-0269">Exonuclease</keyword>
<accession>A0A6M8J7T1</accession>
<dbReference type="InterPro" id="IPR036397">
    <property type="entry name" value="RNaseH_sf"/>
</dbReference>
<dbReference type="AlphaFoldDB" id="A0A6M8J7T1"/>
<keyword evidence="1" id="KW-0540">Nuclease</keyword>
<sequence length="321" mass="36186">MNIDQALEHANAFAFPDLLLGFGDEAIEAECAKNEEAIKALVEAFFAQENPSFGFDLVLDLADRNRDLADQLDTDRVERMRGINLARGLSDADQIRAISKLQRRRIETIEKETIQRRQPIATAYAGAGMRGTVVGIDIETTSRHPDRGYIINVGWELMELAADAEPYDAQSVFCGIPEVYREKGVPLTHIHQITWDEVGDQLPLRQNPALQAQILKVLESHPYLAHNASFEDSWFLLNIKGYAEARKAGKIVPVDTRDICRSLDREAQFLPFDAKPAALENWARRRGTLAPDQKERHLGLDDADLMLRTVREEVALRGLFK</sequence>
<dbReference type="GO" id="GO:0004527">
    <property type="term" value="F:exonuclease activity"/>
    <property type="evidence" value="ECO:0007669"/>
    <property type="project" value="UniProtKB-KW"/>
</dbReference>
<dbReference type="Proteomes" id="UP000503297">
    <property type="component" value="Chromosome"/>
</dbReference>
<dbReference type="RefSeq" id="WP_173164592.1">
    <property type="nucleotide sequence ID" value="NZ_CP053716.1"/>
</dbReference>
<name>A0A6M8J7T1_9ACTN</name>
<keyword evidence="2" id="KW-1185">Reference proteome</keyword>
<dbReference type="InterPro" id="IPR012337">
    <property type="entry name" value="RNaseH-like_sf"/>
</dbReference>
<protein>
    <submittedName>
        <fullName evidence="1">3'-5' exonuclease</fullName>
    </submittedName>
</protein>
<dbReference type="Gene3D" id="3.30.420.10">
    <property type="entry name" value="Ribonuclease H-like superfamily/Ribonuclease H"/>
    <property type="match status" value="1"/>
</dbReference>